<organism evidence="1">
    <name type="scientific">Myoviridae sp. ctRPH1</name>
    <dbReference type="NCBI Taxonomy" id="2826650"/>
    <lineage>
        <taxon>Viruses</taxon>
        <taxon>Duplodnaviria</taxon>
        <taxon>Heunggongvirae</taxon>
        <taxon>Uroviricota</taxon>
        <taxon>Caudoviricetes</taxon>
    </lineage>
</organism>
<accession>A0A8S5MA84</accession>
<name>A0A8S5MA84_9CAUD</name>
<evidence type="ECO:0000313" key="1">
    <source>
        <dbReference type="EMBL" id="DAD79257.1"/>
    </source>
</evidence>
<dbReference type="EMBL" id="BK014862">
    <property type="protein sequence ID" value="DAD79257.1"/>
    <property type="molecule type" value="Genomic_DNA"/>
</dbReference>
<sequence>MSVSYESNSQSWCRFCGNPIRRGDKIELIKPKGRKELYIHTECYEAEKAGNGVKP</sequence>
<proteinExistence type="predicted"/>
<protein>
    <submittedName>
        <fullName evidence="1">Peptidase</fullName>
    </submittedName>
</protein>
<reference evidence="1" key="1">
    <citation type="journal article" date="2021" name="Proc. Natl. Acad. Sci. U.S.A.">
        <title>A Catalog of Tens of Thousands of Viruses from Human Metagenomes Reveals Hidden Associations with Chronic Diseases.</title>
        <authorList>
            <person name="Tisza M.J."/>
            <person name="Buck C.B."/>
        </authorList>
    </citation>
    <scope>NUCLEOTIDE SEQUENCE</scope>
    <source>
        <strain evidence="1">CtRPH1</strain>
    </source>
</reference>